<dbReference type="EMBL" id="QGKX02000004">
    <property type="protein sequence ID" value="KAF3600945.1"/>
    <property type="molecule type" value="Genomic_DNA"/>
</dbReference>
<accession>A0A8S9SM05</accession>
<reference evidence="1" key="1">
    <citation type="submission" date="2019-12" db="EMBL/GenBank/DDBJ databases">
        <title>Genome sequencing and annotation of Brassica cretica.</title>
        <authorList>
            <person name="Studholme D.J."/>
            <person name="Sarris P."/>
        </authorList>
    </citation>
    <scope>NUCLEOTIDE SEQUENCE</scope>
    <source>
        <strain evidence="1">PFS-109/04</strain>
        <tissue evidence="1">Leaf</tissue>
    </source>
</reference>
<dbReference type="Proteomes" id="UP000712600">
    <property type="component" value="Unassembled WGS sequence"/>
</dbReference>
<evidence type="ECO:0008006" key="3">
    <source>
        <dbReference type="Google" id="ProtNLM"/>
    </source>
</evidence>
<gene>
    <name evidence="1" type="ORF">F2Q69_00038177</name>
</gene>
<protein>
    <recommendedName>
        <fullName evidence="3">NYN domain-containing protein</fullName>
    </recommendedName>
</protein>
<comment type="caution">
    <text evidence="1">The sequence shown here is derived from an EMBL/GenBank/DDBJ whole genome shotgun (WGS) entry which is preliminary data.</text>
</comment>
<sequence length="132" mass="14668">MVPTVSGGSWCRSGLCVVDFGGLEDGLRSPRVLSGPGASRYEGAFLSGSRQLGARSAHVSAKMQFVEDNLRPIWYYASAPVFIWWDIENCDIPQARFSRSHCRQRIMRNQGYNGRITIIAVATNAERIPPHI</sequence>
<name>A0A8S9SM05_BRACR</name>
<evidence type="ECO:0000313" key="1">
    <source>
        <dbReference type="EMBL" id="KAF3600945.1"/>
    </source>
</evidence>
<dbReference type="AlphaFoldDB" id="A0A8S9SM05"/>
<evidence type="ECO:0000313" key="2">
    <source>
        <dbReference type="Proteomes" id="UP000712600"/>
    </source>
</evidence>
<proteinExistence type="predicted"/>
<organism evidence="1 2">
    <name type="scientific">Brassica cretica</name>
    <name type="common">Mustard</name>
    <dbReference type="NCBI Taxonomy" id="69181"/>
    <lineage>
        <taxon>Eukaryota</taxon>
        <taxon>Viridiplantae</taxon>
        <taxon>Streptophyta</taxon>
        <taxon>Embryophyta</taxon>
        <taxon>Tracheophyta</taxon>
        <taxon>Spermatophyta</taxon>
        <taxon>Magnoliopsida</taxon>
        <taxon>eudicotyledons</taxon>
        <taxon>Gunneridae</taxon>
        <taxon>Pentapetalae</taxon>
        <taxon>rosids</taxon>
        <taxon>malvids</taxon>
        <taxon>Brassicales</taxon>
        <taxon>Brassicaceae</taxon>
        <taxon>Brassiceae</taxon>
        <taxon>Brassica</taxon>
    </lineage>
</organism>